<evidence type="ECO:0000313" key="1">
    <source>
        <dbReference type="EMBL" id="AKF05106.1"/>
    </source>
</evidence>
<accession>A0A0F6W1H5</accession>
<dbReference type="EMBL" id="CP011125">
    <property type="protein sequence ID" value="AKF05106.1"/>
    <property type="molecule type" value="Genomic_DNA"/>
</dbReference>
<reference evidence="1 2" key="1">
    <citation type="submission" date="2015-03" db="EMBL/GenBank/DDBJ databases">
        <title>Genome assembly of Sandaracinus amylolyticus DSM 53668.</title>
        <authorList>
            <person name="Sharma G."/>
            <person name="Subramanian S."/>
        </authorList>
    </citation>
    <scope>NUCLEOTIDE SEQUENCE [LARGE SCALE GENOMIC DNA]</scope>
    <source>
        <strain evidence="1 2">DSM 53668</strain>
    </source>
</reference>
<name>A0A0F6W1H5_9BACT</name>
<gene>
    <name evidence="1" type="ORF">DB32_002255</name>
</gene>
<dbReference type="RefSeq" id="WP_053232378.1">
    <property type="nucleotide sequence ID" value="NZ_CP011125.1"/>
</dbReference>
<keyword evidence="2" id="KW-1185">Reference proteome</keyword>
<organism evidence="1 2">
    <name type="scientific">Sandaracinus amylolyticus</name>
    <dbReference type="NCBI Taxonomy" id="927083"/>
    <lineage>
        <taxon>Bacteria</taxon>
        <taxon>Pseudomonadati</taxon>
        <taxon>Myxococcota</taxon>
        <taxon>Polyangia</taxon>
        <taxon>Polyangiales</taxon>
        <taxon>Sandaracinaceae</taxon>
        <taxon>Sandaracinus</taxon>
    </lineage>
</organism>
<dbReference type="AlphaFoldDB" id="A0A0F6W1H5"/>
<dbReference type="STRING" id="927083.DB32_002255"/>
<dbReference type="KEGG" id="samy:DB32_002255"/>
<proteinExistence type="predicted"/>
<sequence length="100" mass="11348">MSSDLIPQHGVRVLLELERAGDRDVVYRVELHTAASSHASRATIAIEGGALALDAWATSRGEAPEPWTVESARSFLKILHKNHAAERDWPRRQLRWRDKR</sequence>
<evidence type="ECO:0000313" key="2">
    <source>
        <dbReference type="Proteomes" id="UP000034883"/>
    </source>
</evidence>
<dbReference type="Proteomes" id="UP000034883">
    <property type="component" value="Chromosome"/>
</dbReference>
<protein>
    <submittedName>
        <fullName evidence="1">Uncharacterized protein</fullName>
    </submittedName>
</protein>